<accession>A0A2T0A3S0</accession>
<dbReference type="InterPro" id="IPR005818">
    <property type="entry name" value="Histone_H1/H5_H15"/>
</dbReference>
<name>A0A2T0A3S0_RHOTO</name>
<protein>
    <recommendedName>
        <fullName evidence="1">Histone H1</fullName>
    </recommendedName>
</protein>
<dbReference type="PROSITE" id="PS51504">
    <property type="entry name" value="H15"/>
    <property type="match status" value="1"/>
</dbReference>
<dbReference type="EMBL" id="LCTV02000009">
    <property type="protein sequence ID" value="PRQ72659.1"/>
    <property type="molecule type" value="Genomic_DNA"/>
</dbReference>
<organism evidence="4 5">
    <name type="scientific">Rhodotorula toruloides</name>
    <name type="common">Yeast</name>
    <name type="synonym">Rhodosporidium toruloides</name>
    <dbReference type="NCBI Taxonomy" id="5286"/>
    <lineage>
        <taxon>Eukaryota</taxon>
        <taxon>Fungi</taxon>
        <taxon>Dikarya</taxon>
        <taxon>Basidiomycota</taxon>
        <taxon>Pucciniomycotina</taxon>
        <taxon>Microbotryomycetes</taxon>
        <taxon>Sporidiobolales</taxon>
        <taxon>Sporidiobolaceae</taxon>
        <taxon>Rhodotorula</taxon>
    </lineage>
</organism>
<reference evidence="4 5" key="1">
    <citation type="journal article" date="2018" name="Elife">
        <title>Functional genomics of lipid metabolism in the oleaginous yeast Rhodosporidium toruloides.</title>
        <authorList>
            <person name="Coradetti S.T."/>
            <person name="Pinel D."/>
            <person name="Geiselman G."/>
            <person name="Ito M."/>
            <person name="Mondo S."/>
            <person name="Reilly M.C."/>
            <person name="Cheng Y.F."/>
            <person name="Bauer S."/>
            <person name="Grigoriev I."/>
            <person name="Gladden J.M."/>
            <person name="Simmons B.A."/>
            <person name="Brem R."/>
            <person name="Arkin A.P."/>
            <person name="Skerker J.M."/>
        </authorList>
    </citation>
    <scope>NUCLEOTIDE SEQUENCE [LARGE SCALE GENOMIC DNA]</scope>
    <source>
        <strain evidence="4 5">NBRC 0880</strain>
    </source>
</reference>
<dbReference type="SUPFAM" id="SSF46785">
    <property type="entry name" value="Winged helix' DNA-binding domain"/>
    <property type="match status" value="1"/>
</dbReference>
<dbReference type="GO" id="GO:0000786">
    <property type="term" value="C:nucleosome"/>
    <property type="evidence" value="ECO:0007669"/>
    <property type="project" value="InterPro"/>
</dbReference>
<sequence length="230" mass="24676">MPPTRKAAAAARRSMSRTKEDEKPKGLAARRSRPAGAKPTMVDMIAEAIEKAGDAHDGASRPLIKKCVRSHPFPVTQRLASRPLRPAYRHCFKFKLEDNATTDGRIATAIRRGNESGVFALPKGFGGKIRIAEDGDKPYVKPKTGSKGTKRTTTGTKKTTTSSSSTARKPPAKRTTANSTGTARQKQSEGGKRGAAKTNAKRGATTSTRTSSRVSSRCLRPLLSSLDTRS</sequence>
<feature type="region of interest" description="Disordered" evidence="2">
    <location>
        <begin position="130"/>
        <end position="230"/>
    </location>
</feature>
<dbReference type="InterPro" id="IPR036390">
    <property type="entry name" value="WH_DNA-bd_sf"/>
</dbReference>
<feature type="compositionally biased region" description="Basic and acidic residues" evidence="2">
    <location>
        <begin position="130"/>
        <end position="139"/>
    </location>
</feature>
<feature type="compositionally biased region" description="Polar residues" evidence="2">
    <location>
        <begin position="175"/>
        <end position="185"/>
    </location>
</feature>
<dbReference type="GO" id="GO:0006334">
    <property type="term" value="P:nucleosome assembly"/>
    <property type="evidence" value="ECO:0007669"/>
    <property type="project" value="InterPro"/>
</dbReference>
<feature type="compositionally biased region" description="Low complexity" evidence="2">
    <location>
        <begin position="205"/>
        <end position="230"/>
    </location>
</feature>
<dbReference type="AlphaFoldDB" id="A0A2T0A3S0"/>
<evidence type="ECO:0000313" key="4">
    <source>
        <dbReference type="EMBL" id="PRQ72659.1"/>
    </source>
</evidence>
<feature type="domain" description="H15" evidence="3">
    <location>
        <begin position="37"/>
        <end position="133"/>
    </location>
</feature>
<evidence type="ECO:0000259" key="3">
    <source>
        <dbReference type="PROSITE" id="PS51504"/>
    </source>
</evidence>
<dbReference type="InterPro" id="IPR036388">
    <property type="entry name" value="WH-like_DNA-bd_sf"/>
</dbReference>
<dbReference type="Proteomes" id="UP000239560">
    <property type="component" value="Unassembled WGS sequence"/>
</dbReference>
<feature type="compositionally biased region" description="Low complexity" evidence="2">
    <location>
        <begin position="141"/>
        <end position="169"/>
    </location>
</feature>
<evidence type="ECO:0000256" key="1">
    <source>
        <dbReference type="ARBA" id="ARBA00020833"/>
    </source>
</evidence>
<feature type="region of interest" description="Disordered" evidence="2">
    <location>
        <begin position="1"/>
        <end position="39"/>
    </location>
</feature>
<gene>
    <name evidence="4" type="ORF">AAT19DRAFT_16583</name>
</gene>
<evidence type="ECO:0000313" key="5">
    <source>
        <dbReference type="Proteomes" id="UP000239560"/>
    </source>
</evidence>
<dbReference type="GO" id="GO:0003677">
    <property type="term" value="F:DNA binding"/>
    <property type="evidence" value="ECO:0007669"/>
    <property type="project" value="InterPro"/>
</dbReference>
<evidence type="ECO:0000256" key="2">
    <source>
        <dbReference type="SAM" id="MobiDB-lite"/>
    </source>
</evidence>
<feature type="compositionally biased region" description="Low complexity" evidence="2">
    <location>
        <begin position="1"/>
        <end position="13"/>
    </location>
</feature>
<comment type="caution">
    <text evidence="4">The sequence shown here is derived from an EMBL/GenBank/DDBJ whole genome shotgun (WGS) entry which is preliminary data.</text>
</comment>
<proteinExistence type="predicted"/>
<dbReference type="Gene3D" id="1.10.10.10">
    <property type="entry name" value="Winged helix-like DNA-binding domain superfamily/Winged helix DNA-binding domain"/>
    <property type="match status" value="1"/>
</dbReference>
<dbReference type="OrthoDB" id="1110759at2759"/>